<dbReference type="Proteomes" id="UP000318294">
    <property type="component" value="Unassembled WGS sequence"/>
</dbReference>
<dbReference type="PANTHER" id="PTHR30373:SF2">
    <property type="entry name" value="UPF0603 PROTEIN YGCG"/>
    <property type="match status" value="1"/>
</dbReference>
<feature type="domain" description="TPM" evidence="3">
    <location>
        <begin position="306"/>
        <end position="384"/>
    </location>
</feature>
<dbReference type="AlphaFoldDB" id="A0A554XAD1"/>
<name>A0A554XAD1_9BURK</name>
<evidence type="ECO:0000313" key="5">
    <source>
        <dbReference type="Proteomes" id="UP000318294"/>
    </source>
</evidence>
<evidence type="ECO:0000259" key="3">
    <source>
        <dbReference type="Pfam" id="PF04536"/>
    </source>
</evidence>
<accession>A0A554XAD1</accession>
<comment type="caution">
    <text evidence="4">The sequence shown here is derived from an EMBL/GenBank/DDBJ whole genome shotgun (WGS) entry which is preliminary data.</text>
</comment>
<feature type="transmembrane region" description="Helical" evidence="2">
    <location>
        <begin position="243"/>
        <end position="270"/>
    </location>
</feature>
<feature type="transmembrane region" description="Helical" evidence="2">
    <location>
        <begin position="212"/>
        <end position="231"/>
    </location>
</feature>
<keyword evidence="2" id="KW-0812">Transmembrane</keyword>
<dbReference type="Pfam" id="PF04536">
    <property type="entry name" value="TPM_phosphatase"/>
    <property type="match status" value="2"/>
</dbReference>
<dbReference type="EMBL" id="VJON01000035">
    <property type="protein sequence ID" value="TSE32746.1"/>
    <property type="molecule type" value="Genomic_DNA"/>
</dbReference>
<proteinExistence type="predicted"/>
<evidence type="ECO:0000256" key="2">
    <source>
        <dbReference type="SAM" id="Phobius"/>
    </source>
</evidence>
<protein>
    <submittedName>
        <fullName evidence="4">TPM domain protein</fullName>
    </submittedName>
</protein>
<evidence type="ECO:0000313" key="4">
    <source>
        <dbReference type="EMBL" id="TSE32746.1"/>
    </source>
</evidence>
<gene>
    <name evidence="4" type="ORF">Tchar_01992</name>
</gene>
<sequence>MPAAAGSPRAVAGVAPSEGPRGHGGRRLAWRAWVWLMLLLAWASPALAQALQPVPALTARVMDLTGTLSAEQRAALEARLAAFERERGSQVVVLLVPTTAPEDITDYTQRVGDAWKIGRRDVGDGVLLVVAKDDRRVRIATTKAVEGALPDLLASRIIERAIVPHFRQGDFYGGLQAGVEQILAALAGEALPLPEAAAARPGAGDGPDVESALVFAFFAVPVIATVTRALLGRVLGAAATAGLAGLVGAGLGLSAGWLVLLVLGAFVLALSGVAVGRGEIRVCVEASLPLRWLWPPAGDEALAARVRERALAWFGRLRVWDTEDNAGVLIYLLLAERAIEIVADRGLARRVPPAEWAAVVDGLQAALCAERPEAGLAAAIDAVDRWLRYHFPSASDRPNPNELPDGVVRV</sequence>
<keyword evidence="2" id="KW-1133">Transmembrane helix</keyword>
<dbReference type="InterPro" id="IPR007621">
    <property type="entry name" value="TPM_dom"/>
</dbReference>
<organism evidence="4 5">
    <name type="scientific">Tepidimonas charontis</name>
    <dbReference type="NCBI Taxonomy" id="2267262"/>
    <lineage>
        <taxon>Bacteria</taxon>
        <taxon>Pseudomonadati</taxon>
        <taxon>Pseudomonadota</taxon>
        <taxon>Betaproteobacteria</taxon>
        <taxon>Burkholderiales</taxon>
        <taxon>Tepidimonas</taxon>
    </lineage>
</organism>
<dbReference type="Gene3D" id="3.10.310.50">
    <property type="match status" value="2"/>
</dbReference>
<dbReference type="PANTHER" id="PTHR30373">
    <property type="entry name" value="UPF0603 PROTEIN YGCG"/>
    <property type="match status" value="1"/>
</dbReference>
<keyword evidence="5" id="KW-1185">Reference proteome</keyword>
<reference evidence="4 5" key="1">
    <citation type="submission" date="2019-07" db="EMBL/GenBank/DDBJ databases">
        <title>Tepidimonas charontis SPSP-6 draft genome.</title>
        <authorList>
            <person name="Da Costa M.S."/>
            <person name="Froufe H.J.C."/>
            <person name="Egas C."/>
            <person name="Albuquerque L."/>
        </authorList>
    </citation>
    <scope>NUCLEOTIDE SEQUENCE [LARGE SCALE GENOMIC DNA]</scope>
    <source>
        <strain evidence="4 5">SPSP-6</strain>
    </source>
</reference>
<feature type="domain" description="TPM" evidence="3">
    <location>
        <begin position="61"/>
        <end position="184"/>
    </location>
</feature>
<evidence type="ECO:0000256" key="1">
    <source>
        <dbReference type="SAM" id="MobiDB-lite"/>
    </source>
</evidence>
<feature type="region of interest" description="Disordered" evidence="1">
    <location>
        <begin position="1"/>
        <end position="24"/>
    </location>
</feature>
<keyword evidence="2" id="KW-0472">Membrane</keyword>
<dbReference type="RefSeq" id="WP_236640418.1">
    <property type="nucleotide sequence ID" value="NZ_VJON01000035.1"/>
</dbReference>